<feature type="region of interest" description="Disordered" evidence="1">
    <location>
        <begin position="56"/>
        <end position="85"/>
    </location>
</feature>
<proteinExistence type="predicted"/>
<dbReference type="AlphaFoldDB" id="A0A7C9F8V9"/>
<feature type="compositionally biased region" description="Basic and acidic residues" evidence="1">
    <location>
        <begin position="56"/>
        <end position="65"/>
    </location>
</feature>
<protein>
    <submittedName>
        <fullName evidence="2">Uncharacterized protein</fullName>
    </submittedName>
</protein>
<evidence type="ECO:0000313" key="2">
    <source>
        <dbReference type="EMBL" id="MBA4678547.1"/>
    </source>
</evidence>
<organism evidence="2">
    <name type="scientific">Opuntia streptacantha</name>
    <name type="common">Prickly pear cactus</name>
    <name type="synonym">Opuntia cardona</name>
    <dbReference type="NCBI Taxonomy" id="393608"/>
    <lineage>
        <taxon>Eukaryota</taxon>
        <taxon>Viridiplantae</taxon>
        <taxon>Streptophyta</taxon>
        <taxon>Embryophyta</taxon>
        <taxon>Tracheophyta</taxon>
        <taxon>Spermatophyta</taxon>
        <taxon>Magnoliopsida</taxon>
        <taxon>eudicotyledons</taxon>
        <taxon>Gunneridae</taxon>
        <taxon>Pentapetalae</taxon>
        <taxon>Caryophyllales</taxon>
        <taxon>Cactineae</taxon>
        <taxon>Cactaceae</taxon>
        <taxon>Opuntioideae</taxon>
        <taxon>Opuntia</taxon>
    </lineage>
</organism>
<dbReference type="EMBL" id="GISG01279636">
    <property type="protein sequence ID" value="MBA4678547.1"/>
    <property type="molecule type" value="Transcribed_RNA"/>
</dbReference>
<reference evidence="2" key="2">
    <citation type="submission" date="2020-07" db="EMBL/GenBank/DDBJ databases">
        <authorList>
            <person name="Vera ALvarez R."/>
            <person name="Arias-Moreno D.M."/>
            <person name="Jimenez-Jacinto V."/>
            <person name="Jimenez-Bremont J.F."/>
            <person name="Swaminathan K."/>
            <person name="Moose S.P."/>
            <person name="Guerrero-Gonzalez M.L."/>
            <person name="Marino-Ramirez L."/>
            <person name="Landsman D."/>
            <person name="Rodriguez-Kessler M."/>
            <person name="Delgado-Sanchez P."/>
        </authorList>
    </citation>
    <scope>NUCLEOTIDE SEQUENCE</scope>
    <source>
        <tissue evidence="2">Cladode</tissue>
    </source>
</reference>
<reference evidence="2" key="1">
    <citation type="journal article" date="2013" name="J. Plant Res.">
        <title>Effect of fungi and light on seed germination of three Opuntia species from semiarid lands of central Mexico.</title>
        <authorList>
            <person name="Delgado-Sanchez P."/>
            <person name="Jimenez-Bremont J.F."/>
            <person name="Guerrero-Gonzalez Mde L."/>
            <person name="Flores J."/>
        </authorList>
    </citation>
    <scope>NUCLEOTIDE SEQUENCE</scope>
    <source>
        <tissue evidence="2">Cladode</tissue>
    </source>
</reference>
<name>A0A7C9F8V9_OPUST</name>
<sequence length="132" mass="14689">MAQTVAELVKKAPPYRPYFLATSSAQGKNASYTTQVTGNAVFWWASMSRARDLEPLDLKEARKTSSDPAWEKPPSSKPSEMGSTATFLRGEMEERVYTVLTNVALTPLEASHLANWRSGLMWPWLGYGKTTT</sequence>
<evidence type="ECO:0000256" key="1">
    <source>
        <dbReference type="SAM" id="MobiDB-lite"/>
    </source>
</evidence>
<accession>A0A7C9F8V9</accession>